<feature type="transmembrane region" description="Helical" evidence="6">
    <location>
        <begin position="12"/>
        <end position="30"/>
    </location>
</feature>
<evidence type="ECO:0000256" key="4">
    <source>
        <dbReference type="ARBA" id="ARBA00022989"/>
    </source>
</evidence>
<reference evidence="8 9" key="1">
    <citation type="submission" date="2024-10" db="EMBL/GenBank/DDBJ databases">
        <title>The Natural Products Discovery Center: Release of the First 8490 Sequenced Strains for Exploring Actinobacteria Biosynthetic Diversity.</title>
        <authorList>
            <person name="Kalkreuter E."/>
            <person name="Kautsar S.A."/>
            <person name="Yang D."/>
            <person name="Bader C.D."/>
            <person name="Teijaro C.N."/>
            <person name="Fluegel L."/>
            <person name="Davis C.M."/>
            <person name="Simpson J.R."/>
            <person name="Lauterbach L."/>
            <person name="Steele A.D."/>
            <person name="Gui C."/>
            <person name="Meng S."/>
            <person name="Li G."/>
            <person name="Viehrig K."/>
            <person name="Ye F."/>
            <person name="Su P."/>
            <person name="Kiefer A.F."/>
            <person name="Nichols A."/>
            <person name="Cepeda A.J."/>
            <person name="Yan W."/>
            <person name="Fan B."/>
            <person name="Jiang Y."/>
            <person name="Adhikari A."/>
            <person name="Zheng C.-J."/>
            <person name="Schuster L."/>
            <person name="Cowan T.M."/>
            <person name="Smanski M.J."/>
            <person name="Chevrette M.G."/>
            <person name="De Carvalho L.P.S."/>
            <person name="Shen B."/>
        </authorList>
    </citation>
    <scope>NUCLEOTIDE SEQUENCE [LARGE SCALE GENOMIC DNA]</scope>
    <source>
        <strain evidence="8 9">NPDC003040</strain>
    </source>
</reference>
<dbReference type="EMBL" id="JBIAPI010000009">
    <property type="protein sequence ID" value="MFF3227102.1"/>
    <property type="molecule type" value="Genomic_DNA"/>
</dbReference>
<name>A0ABW6R0S1_9NOCA</name>
<keyword evidence="4 6" id="KW-1133">Transmembrane helix</keyword>
<evidence type="ECO:0000256" key="5">
    <source>
        <dbReference type="ARBA" id="ARBA00023136"/>
    </source>
</evidence>
<evidence type="ECO:0000256" key="1">
    <source>
        <dbReference type="ARBA" id="ARBA00004651"/>
    </source>
</evidence>
<organism evidence="8 9">
    <name type="scientific">Nocardia suismassiliense</name>
    <dbReference type="NCBI Taxonomy" id="2077092"/>
    <lineage>
        <taxon>Bacteria</taxon>
        <taxon>Bacillati</taxon>
        <taxon>Actinomycetota</taxon>
        <taxon>Actinomycetes</taxon>
        <taxon>Mycobacteriales</taxon>
        <taxon>Nocardiaceae</taxon>
        <taxon>Nocardia</taxon>
    </lineage>
</organism>
<keyword evidence="5 6" id="KW-0472">Membrane</keyword>
<comment type="caution">
    <text evidence="8">The sequence shown here is derived from an EMBL/GenBank/DDBJ whole genome shotgun (WGS) entry which is preliminary data.</text>
</comment>
<proteinExistence type="predicted"/>
<keyword evidence="9" id="KW-1185">Reference proteome</keyword>
<gene>
    <name evidence="8" type="ORF">ACFYV7_30195</name>
</gene>
<evidence type="ECO:0000256" key="2">
    <source>
        <dbReference type="ARBA" id="ARBA00022475"/>
    </source>
</evidence>
<dbReference type="InterPro" id="IPR051791">
    <property type="entry name" value="Pra-immunoreactive"/>
</dbReference>
<evidence type="ECO:0000259" key="7">
    <source>
        <dbReference type="Pfam" id="PF06271"/>
    </source>
</evidence>
<dbReference type="RefSeq" id="WP_194837290.1">
    <property type="nucleotide sequence ID" value="NZ_JBIAPI010000009.1"/>
</dbReference>
<comment type="subcellular location">
    <subcellularLocation>
        <location evidence="1">Cell membrane</location>
        <topology evidence="1">Multi-pass membrane protein</topology>
    </subcellularLocation>
</comment>
<evidence type="ECO:0000313" key="8">
    <source>
        <dbReference type="EMBL" id="MFF3227102.1"/>
    </source>
</evidence>
<accession>A0ABW6R0S1</accession>
<sequence>MVVAPWSKRALAWLIDMHVSMIALVLAYVVSTWGTNNIGGGVAVAITTVAYVIWYMVGFVNRCILMGRTGQSWGRKFFDISLVNEAHGKPIGVWKAFVRENTHFLDYFSLGYGWFRPFRDRKGQTLADYFNKTMTVEGKPPLQPVIVAERVAAPEAGHNPLQAAL</sequence>
<keyword evidence="2" id="KW-1003">Cell membrane</keyword>
<feature type="domain" description="RDD" evidence="7">
    <location>
        <begin position="3"/>
        <end position="130"/>
    </location>
</feature>
<dbReference type="PANTHER" id="PTHR36115:SF6">
    <property type="entry name" value="PROLINE-RICH ANTIGEN HOMOLOG"/>
    <property type="match status" value="1"/>
</dbReference>
<feature type="transmembrane region" description="Helical" evidence="6">
    <location>
        <begin position="42"/>
        <end position="65"/>
    </location>
</feature>
<evidence type="ECO:0000313" key="9">
    <source>
        <dbReference type="Proteomes" id="UP001601948"/>
    </source>
</evidence>
<evidence type="ECO:0000256" key="3">
    <source>
        <dbReference type="ARBA" id="ARBA00022692"/>
    </source>
</evidence>
<dbReference type="PANTHER" id="PTHR36115">
    <property type="entry name" value="PROLINE-RICH ANTIGEN HOMOLOG-RELATED"/>
    <property type="match status" value="1"/>
</dbReference>
<dbReference type="Pfam" id="PF06271">
    <property type="entry name" value="RDD"/>
    <property type="match status" value="1"/>
</dbReference>
<protein>
    <submittedName>
        <fullName evidence="8">RDD family protein</fullName>
    </submittedName>
</protein>
<keyword evidence="3 6" id="KW-0812">Transmembrane</keyword>
<dbReference type="Proteomes" id="UP001601948">
    <property type="component" value="Unassembled WGS sequence"/>
</dbReference>
<evidence type="ECO:0000256" key="6">
    <source>
        <dbReference type="SAM" id="Phobius"/>
    </source>
</evidence>
<dbReference type="InterPro" id="IPR010432">
    <property type="entry name" value="RDD"/>
</dbReference>